<name>A0A1K2I1C8_9HYPH</name>
<dbReference type="PANTHER" id="PTHR33490">
    <property type="entry name" value="BLR5614 PROTEIN-RELATED"/>
    <property type="match status" value="1"/>
</dbReference>
<dbReference type="SMART" id="SM00460">
    <property type="entry name" value="TGc"/>
    <property type="match status" value="1"/>
</dbReference>
<reference evidence="3 4" key="1">
    <citation type="submission" date="2016-11" db="EMBL/GenBank/DDBJ databases">
        <authorList>
            <person name="Jaros S."/>
            <person name="Januszkiewicz K."/>
            <person name="Wedrychowicz H."/>
        </authorList>
    </citation>
    <scope>NUCLEOTIDE SEQUENCE [LARGE SCALE GENOMIC DNA]</scope>
    <source>
        <strain evidence="3 4">ATCC 23634</strain>
    </source>
</reference>
<evidence type="ECO:0000259" key="2">
    <source>
        <dbReference type="SMART" id="SM00460"/>
    </source>
</evidence>
<keyword evidence="4" id="KW-1185">Reference proteome</keyword>
<evidence type="ECO:0000313" key="4">
    <source>
        <dbReference type="Proteomes" id="UP000183447"/>
    </source>
</evidence>
<dbReference type="RefSeq" id="WP_072345596.1">
    <property type="nucleotide sequence ID" value="NZ_FPKU01000003.1"/>
</dbReference>
<dbReference type="Pfam" id="PF01841">
    <property type="entry name" value="Transglut_core"/>
    <property type="match status" value="1"/>
</dbReference>
<dbReference type="OrthoDB" id="9804023at2"/>
<dbReference type="GO" id="GO:0008233">
    <property type="term" value="F:peptidase activity"/>
    <property type="evidence" value="ECO:0007669"/>
    <property type="project" value="UniProtKB-KW"/>
</dbReference>
<evidence type="ECO:0000313" key="3">
    <source>
        <dbReference type="EMBL" id="SFZ86194.1"/>
    </source>
</evidence>
<dbReference type="PANTHER" id="PTHR33490:SF6">
    <property type="entry name" value="SLL1049 PROTEIN"/>
    <property type="match status" value="1"/>
</dbReference>
<feature type="region of interest" description="Disordered" evidence="1">
    <location>
        <begin position="156"/>
        <end position="188"/>
    </location>
</feature>
<feature type="compositionally biased region" description="Low complexity" evidence="1">
    <location>
        <begin position="166"/>
        <end position="180"/>
    </location>
</feature>
<dbReference type="STRING" id="665118.SAMN02983003_3369"/>
<sequence length="288" mass="31046">MKIAIRHELAVPVPQGATRVQMHLLAHPVAFAGQHIRHWAVEGPDIATAAAFPDAYGNDARLVTLRRPESPVSLLLEGLVETSDKHGVVGRIGREPVPALFRRITPLTRSPVTVYGKFRSTPRDGRDRIGLLHQVMERINEFHVFAPDGVVPSIEGTTESVRPAPTQTQTQTLGTMTQSQSLGEPADRRTPATARDFAHAFIGACRALDIPARYVSGYLLGGDAPGHAWAEAWDDGLGWIGFDAALLLCPTERHVRLAIGLDAMSAALVRTSPTIGEVETTSLSVAEA</sequence>
<dbReference type="AlphaFoldDB" id="A0A1K2I1C8"/>
<dbReference type="Proteomes" id="UP000183447">
    <property type="component" value="Unassembled WGS sequence"/>
</dbReference>
<dbReference type="InterPro" id="IPR038765">
    <property type="entry name" value="Papain-like_cys_pep_sf"/>
</dbReference>
<feature type="domain" description="Transglutaminase-like" evidence="2">
    <location>
        <begin position="186"/>
        <end position="246"/>
    </location>
</feature>
<dbReference type="SUPFAM" id="SSF54001">
    <property type="entry name" value="Cysteine proteinases"/>
    <property type="match status" value="1"/>
</dbReference>
<gene>
    <name evidence="3" type="ORF">SAMN02983003_3369</name>
</gene>
<dbReference type="Gene3D" id="3.10.620.30">
    <property type="match status" value="1"/>
</dbReference>
<dbReference type="GO" id="GO:0006508">
    <property type="term" value="P:proteolysis"/>
    <property type="evidence" value="ECO:0007669"/>
    <property type="project" value="UniProtKB-KW"/>
</dbReference>
<keyword evidence="3" id="KW-0378">Hydrolase</keyword>
<evidence type="ECO:0000256" key="1">
    <source>
        <dbReference type="SAM" id="MobiDB-lite"/>
    </source>
</evidence>
<dbReference type="InterPro" id="IPR002931">
    <property type="entry name" value="Transglutaminase-like"/>
</dbReference>
<dbReference type="EMBL" id="FPKU01000003">
    <property type="protein sequence ID" value="SFZ86194.1"/>
    <property type="molecule type" value="Genomic_DNA"/>
</dbReference>
<accession>A0A1K2I1C8</accession>
<protein>
    <submittedName>
        <fullName evidence="3">Transglutaminase-like enzyme, putative cysteine protease</fullName>
    </submittedName>
</protein>
<keyword evidence="3" id="KW-0645">Protease</keyword>
<proteinExistence type="predicted"/>
<organism evidence="3 4">
    <name type="scientific">Devosia enhydra</name>
    <dbReference type="NCBI Taxonomy" id="665118"/>
    <lineage>
        <taxon>Bacteria</taxon>
        <taxon>Pseudomonadati</taxon>
        <taxon>Pseudomonadota</taxon>
        <taxon>Alphaproteobacteria</taxon>
        <taxon>Hyphomicrobiales</taxon>
        <taxon>Devosiaceae</taxon>
        <taxon>Devosia</taxon>
    </lineage>
</organism>